<evidence type="ECO:0000256" key="2">
    <source>
        <dbReference type="SAM" id="MobiDB-lite"/>
    </source>
</evidence>
<organism evidence="4 5">
    <name type="scientific">Hyphomonas hirschiana VP5</name>
    <dbReference type="NCBI Taxonomy" id="1280951"/>
    <lineage>
        <taxon>Bacteria</taxon>
        <taxon>Pseudomonadati</taxon>
        <taxon>Pseudomonadota</taxon>
        <taxon>Alphaproteobacteria</taxon>
        <taxon>Hyphomonadales</taxon>
        <taxon>Hyphomonadaceae</taxon>
        <taxon>Hyphomonas</taxon>
    </lineage>
</organism>
<dbReference type="PATRIC" id="fig|1280951.3.peg.3401"/>
<evidence type="ECO:0000256" key="1">
    <source>
        <dbReference type="ARBA" id="ARBA00009129"/>
    </source>
</evidence>
<dbReference type="EMBL" id="ARYI01000022">
    <property type="protein sequence ID" value="KCZ86743.1"/>
    <property type="molecule type" value="Genomic_DNA"/>
</dbReference>
<comment type="caution">
    <text evidence="4">The sequence shown here is derived from an EMBL/GenBank/DDBJ whole genome shotgun (WGS) entry which is preliminary data.</text>
</comment>
<feature type="region of interest" description="Disordered" evidence="2">
    <location>
        <begin position="41"/>
        <end position="64"/>
    </location>
</feature>
<keyword evidence="5" id="KW-1185">Reference proteome</keyword>
<dbReference type="Proteomes" id="UP000025061">
    <property type="component" value="Unassembled WGS sequence"/>
</dbReference>
<name>A0A059F864_9PROT</name>
<dbReference type="OrthoDB" id="7874071at2"/>
<evidence type="ECO:0000259" key="3">
    <source>
        <dbReference type="Pfam" id="PF05532"/>
    </source>
</evidence>
<protein>
    <submittedName>
        <fullName evidence="4">CsbD-like protein</fullName>
    </submittedName>
</protein>
<dbReference type="InterPro" id="IPR036629">
    <property type="entry name" value="YjbJ_sf"/>
</dbReference>
<dbReference type="AlphaFoldDB" id="A0A059F864"/>
<sequence>MTNKNTVKGVGNQIAGNAKEAAGKATDNKKLEAEGRIQELKGDAQRAAGKVEDKVKKVADDNRK</sequence>
<dbReference type="InterPro" id="IPR008462">
    <property type="entry name" value="CsbD"/>
</dbReference>
<dbReference type="Pfam" id="PF05532">
    <property type="entry name" value="CsbD"/>
    <property type="match status" value="1"/>
</dbReference>
<dbReference type="RefSeq" id="WP_035592701.1">
    <property type="nucleotide sequence ID" value="NZ_ARYI01000022.1"/>
</dbReference>
<comment type="similarity">
    <text evidence="1">Belongs to the UPF0337 (CsbD) family.</text>
</comment>
<dbReference type="SUPFAM" id="SSF69047">
    <property type="entry name" value="Hypothetical protein YjbJ"/>
    <property type="match status" value="1"/>
</dbReference>
<dbReference type="Gene3D" id="1.10.1470.10">
    <property type="entry name" value="YjbJ"/>
    <property type="match status" value="1"/>
</dbReference>
<gene>
    <name evidence="4" type="ORF">HHI_16871</name>
</gene>
<accession>A0A059F864</accession>
<proteinExistence type="inferred from homology"/>
<feature type="domain" description="CsbD-like" evidence="3">
    <location>
        <begin position="6"/>
        <end position="57"/>
    </location>
</feature>
<reference evidence="4 5" key="1">
    <citation type="submission" date="2013-04" db="EMBL/GenBank/DDBJ databases">
        <title>Hyphomonas hirschiana VP5 Genome Sequencing.</title>
        <authorList>
            <person name="Lai Q."/>
            <person name="Shao Z."/>
        </authorList>
    </citation>
    <scope>NUCLEOTIDE SEQUENCE [LARGE SCALE GENOMIC DNA]</scope>
    <source>
        <strain evidence="4 5">VP5</strain>
    </source>
</reference>
<evidence type="ECO:0000313" key="5">
    <source>
        <dbReference type="Proteomes" id="UP000025061"/>
    </source>
</evidence>
<evidence type="ECO:0000313" key="4">
    <source>
        <dbReference type="EMBL" id="KCZ86743.1"/>
    </source>
</evidence>